<keyword evidence="4 5" id="KW-0472">Membrane</keyword>
<name>A0A6J7DKD3_9ZZZZ</name>
<protein>
    <submittedName>
        <fullName evidence="10">Unannotated protein</fullName>
    </submittedName>
</protein>
<gene>
    <name evidence="6" type="ORF">UFOPK1811_01047</name>
    <name evidence="7" type="ORF">UFOPK2360_00956</name>
    <name evidence="8" type="ORF">UFOPK2659_00622</name>
    <name evidence="9" type="ORF">UFOPK2922_01343</name>
    <name evidence="10" type="ORF">UFOPK3306_00873</name>
</gene>
<evidence type="ECO:0000256" key="1">
    <source>
        <dbReference type="ARBA" id="ARBA00004370"/>
    </source>
</evidence>
<evidence type="ECO:0000256" key="3">
    <source>
        <dbReference type="ARBA" id="ARBA00022989"/>
    </source>
</evidence>
<dbReference type="PROSITE" id="PS50895">
    <property type="entry name" value="SURF1"/>
    <property type="match status" value="1"/>
</dbReference>
<dbReference type="InterPro" id="IPR045214">
    <property type="entry name" value="Surf1/Surf4"/>
</dbReference>
<evidence type="ECO:0000313" key="10">
    <source>
        <dbReference type="EMBL" id="CAB4869960.1"/>
    </source>
</evidence>
<reference evidence="10" key="1">
    <citation type="submission" date="2020-05" db="EMBL/GenBank/DDBJ databases">
        <authorList>
            <person name="Chiriac C."/>
            <person name="Salcher M."/>
            <person name="Ghai R."/>
            <person name="Kavagutti S V."/>
        </authorList>
    </citation>
    <scope>NUCLEOTIDE SEQUENCE</scope>
</reference>
<evidence type="ECO:0000256" key="5">
    <source>
        <dbReference type="SAM" id="Phobius"/>
    </source>
</evidence>
<proteinExistence type="predicted"/>
<accession>A0A6J7DKD3</accession>
<evidence type="ECO:0000313" key="8">
    <source>
        <dbReference type="EMBL" id="CAB4720673.1"/>
    </source>
</evidence>
<dbReference type="AlphaFoldDB" id="A0A6J7DKD3"/>
<dbReference type="EMBL" id="CAEZYJ010000074">
    <property type="protein sequence ID" value="CAB4720673.1"/>
    <property type="molecule type" value="Genomic_DNA"/>
</dbReference>
<dbReference type="EMBL" id="CAEZUJ010000047">
    <property type="protein sequence ID" value="CAB4604591.1"/>
    <property type="molecule type" value="Genomic_DNA"/>
</dbReference>
<sequence length="239" mass="26983">MKIKIFFHPKSIAITLLAIFGMYICVSAAQWQFHRGQNRHAENVRVKQLLTQSPIQLNEKEVFPTWSKVKLNGNFDSTHEVLVRGRYRADKYGFDVLTLFRPNDLKPIWVDRGWVEAVGDATQTPIPPAAPNGTIEITGLLRAYDEINATSGSLIALPAPKVGRIQINKLNENFNESRFETYLQLTSDLGESPIPADLPTFSDGPHYAYTLQWSFFVLLILAGRVLIAREELRSKLSSV</sequence>
<dbReference type="CDD" id="cd06662">
    <property type="entry name" value="SURF1"/>
    <property type="match status" value="1"/>
</dbReference>
<dbReference type="PANTHER" id="PTHR23427">
    <property type="entry name" value="SURFEIT LOCUS PROTEIN"/>
    <property type="match status" value="1"/>
</dbReference>
<evidence type="ECO:0000256" key="4">
    <source>
        <dbReference type="ARBA" id="ARBA00023136"/>
    </source>
</evidence>
<feature type="transmembrane region" description="Helical" evidence="5">
    <location>
        <begin position="12"/>
        <end position="33"/>
    </location>
</feature>
<dbReference type="EMBL" id="CAEZXH010000059">
    <property type="protein sequence ID" value="CAB4687824.1"/>
    <property type="molecule type" value="Genomic_DNA"/>
</dbReference>
<keyword evidence="3 5" id="KW-1133">Transmembrane helix</keyword>
<evidence type="ECO:0000313" key="7">
    <source>
        <dbReference type="EMBL" id="CAB4687824.1"/>
    </source>
</evidence>
<evidence type="ECO:0000256" key="2">
    <source>
        <dbReference type="ARBA" id="ARBA00022692"/>
    </source>
</evidence>
<feature type="transmembrane region" description="Helical" evidence="5">
    <location>
        <begin position="207"/>
        <end position="227"/>
    </location>
</feature>
<keyword evidence="2 5" id="KW-0812">Transmembrane</keyword>
<dbReference type="EMBL" id="CAEZZS010000090">
    <property type="protein sequence ID" value="CAB4786081.1"/>
    <property type="molecule type" value="Genomic_DNA"/>
</dbReference>
<dbReference type="Pfam" id="PF02104">
    <property type="entry name" value="SURF1"/>
    <property type="match status" value="1"/>
</dbReference>
<dbReference type="EMBL" id="CAFBLI010000063">
    <property type="protein sequence ID" value="CAB4869960.1"/>
    <property type="molecule type" value="Genomic_DNA"/>
</dbReference>
<organism evidence="10">
    <name type="scientific">freshwater metagenome</name>
    <dbReference type="NCBI Taxonomy" id="449393"/>
    <lineage>
        <taxon>unclassified sequences</taxon>
        <taxon>metagenomes</taxon>
        <taxon>ecological metagenomes</taxon>
    </lineage>
</organism>
<comment type="subcellular location">
    <subcellularLocation>
        <location evidence="1">Membrane</location>
    </subcellularLocation>
</comment>
<evidence type="ECO:0000313" key="6">
    <source>
        <dbReference type="EMBL" id="CAB4604591.1"/>
    </source>
</evidence>
<dbReference type="GO" id="GO:0016020">
    <property type="term" value="C:membrane"/>
    <property type="evidence" value="ECO:0007669"/>
    <property type="project" value="UniProtKB-SubCell"/>
</dbReference>
<dbReference type="PANTHER" id="PTHR23427:SF2">
    <property type="entry name" value="SURFEIT LOCUS PROTEIN 1"/>
    <property type="match status" value="1"/>
</dbReference>
<dbReference type="InterPro" id="IPR002994">
    <property type="entry name" value="Surf1/Shy1"/>
</dbReference>
<evidence type="ECO:0000313" key="9">
    <source>
        <dbReference type="EMBL" id="CAB4786081.1"/>
    </source>
</evidence>